<dbReference type="InterPro" id="IPR059179">
    <property type="entry name" value="MLKL-like_MCAfunc"/>
</dbReference>
<sequence length="521" mass="58568">MSLEAALHAVLGEIPVPGLSSAFRLFTFIISSVQAARESKKQLQVLAKGVGELLSTLNSEIRESKIVAETCVKPLADLDNLLQDIHRFVEKQRDKSFLKSLFNKDQRIYQIESFYRRIGLVVSAFHISGLLSMQDMFRNNETARIEDTSMLNAQLKELEKNQDDLRNVLEINHSNMLAMMASLQQRLNATPNNNQEQTFYSHTLQYLTSMSGQQVQLEDWMIAPFDVDYGREVGVGGFGKVYQGTWNQTKVAIKVLHNVAGFTPSVALLRKEIDLWVTLRHPNILQFLGANTLDDSPFVVMPYIPYNARQFLDQHPTSDPVYILCDVCLALQYLHSRKICHGDLKGANILVESSGRALLCDFGLSRIKADATSHWHTAHTVNTIITGSRNWMAPELLAGSLPKMPADIYAFGMTLFELYSDETPLVNVAHTDFIELVFRLGVRPDRPEIEDAPRLTDSLWNLAEKCWLQDPKARPIAGQIHALVVDIISEISVDSLPGEALMNNRKVTEISNPSHNLPDNS</sequence>
<dbReference type="InterPro" id="IPR036537">
    <property type="entry name" value="Adaptor_Cbl_N_dom_sf"/>
</dbReference>
<dbReference type="PROSITE" id="PS00107">
    <property type="entry name" value="PROTEIN_KINASE_ATP"/>
    <property type="match status" value="1"/>
</dbReference>
<dbReference type="InterPro" id="IPR017441">
    <property type="entry name" value="Protein_kinase_ATP_BS"/>
</dbReference>
<dbReference type="EMBL" id="JARJCW010000128">
    <property type="protein sequence ID" value="KAJ7191761.1"/>
    <property type="molecule type" value="Genomic_DNA"/>
</dbReference>
<dbReference type="AlphaFoldDB" id="A0AAD6XXP8"/>
<dbReference type="SMART" id="SM00220">
    <property type="entry name" value="S_TKc"/>
    <property type="match status" value="1"/>
</dbReference>
<feature type="binding site" evidence="4">
    <location>
        <position position="254"/>
    </location>
    <ligand>
        <name>ATP</name>
        <dbReference type="ChEBI" id="CHEBI:30616"/>
    </ligand>
</feature>
<keyword evidence="7" id="KW-1185">Reference proteome</keyword>
<dbReference type="Gene3D" id="1.20.930.20">
    <property type="entry name" value="Adaptor protein Cbl, N-terminal domain"/>
    <property type="match status" value="1"/>
</dbReference>
<keyword evidence="2 4" id="KW-0547">Nucleotide-binding</keyword>
<dbReference type="PROSITE" id="PS00108">
    <property type="entry name" value="PROTEIN_KINASE_ST"/>
    <property type="match status" value="1"/>
</dbReference>
<dbReference type="GO" id="GO:0007166">
    <property type="term" value="P:cell surface receptor signaling pathway"/>
    <property type="evidence" value="ECO:0007669"/>
    <property type="project" value="InterPro"/>
</dbReference>
<accession>A0AAD6XXP8</accession>
<dbReference type="InterPro" id="IPR008271">
    <property type="entry name" value="Ser/Thr_kinase_AS"/>
</dbReference>
<evidence type="ECO:0000256" key="4">
    <source>
        <dbReference type="PROSITE-ProRule" id="PRU10141"/>
    </source>
</evidence>
<gene>
    <name evidence="6" type="ORF">GGX14DRAFT_528635</name>
</gene>
<dbReference type="Pfam" id="PF07714">
    <property type="entry name" value="PK_Tyr_Ser-Thr"/>
    <property type="match status" value="1"/>
</dbReference>
<proteinExistence type="predicted"/>
<dbReference type="InterPro" id="IPR011009">
    <property type="entry name" value="Kinase-like_dom_sf"/>
</dbReference>
<dbReference type="Proteomes" id="UP001219525">
    <property type="component" value="Unassembled WGS sequence"/>
</dbReference>
<evidence type="ECO:0000256" key="3">
    <source>
        <dbReference type="ARBA" id="ARBA00022840"/>
    </source>
</evidence>
<feature type="non-terminal residue" evidence="6">
    <location>
        <position position="1"/>
    </location>
</feature>
<keyword evidence="6" id="KW-0808">Transferase</keyword>
<dbReference type="GO" id="GO:0004674">
    <property type="term" value="F:protein serine/threonine kinase activity"/>
    <property type="evidence" value="ECO:0007669"/>
    <property type="project" value="UniProtKB-KW"/>
</dbReference>
<evidence type="ECO:0000256" key="2">
    <source>
        <dbReference type="ARBA" id="ARBA00022741"/>
    </source>
</evidence>
<evidence type="ECO:0000313" key="7">
    <source>
        <dbReference type="Proteomes" id="UP001219525"/>
    </source>
</evidence>
<dbReference type="PROSITE" id="PS50011">
    <property type="entry name" value="PROTEIN_KINASE_DOM"/>
    <property type="match status" value="1"/>
</dbReference>
<dbReference type="GO" id="GO:0005524">
    <property type="term" value="F:ATP binding"/>
    <property type="evidence" value="ECO:0007669"/>
    <property type="project" value="UniProtKB-UniRule"/>
</dbReference>
<dbReference type="PANTHER" id="PTHR44329:SF214">
    <property type="entry name" value="PROTEIN KINASE DOMAIN-CONTAINING PROTEIN"/>
    <property type="match status" value="1"/>
</dbReference>
<dbReference type="InterPro" id="IPR000719">
    <property type="entry name" value="Prot_kinase_dom"/>
</dbReference>
<dbReference type="InterPro" id="IPR051681">
    <property type="entry name" value="Ser/Thr_Kinases-Pseudokinases"/>
</dbReference>
<protein>
    <submittedName>
        <fullName evidence="6">Kinase-like domain-containing protein</fullName>
    </submittedName>
</protein>
<evidence type="ECO:0000313" key="6">
    <source>
        <dbReference type="EMBL" id="KAJ7191761.1"/>
    </source>
</evidence>
<evidence type="ECO:0000259" key="5">
    <source>
        <dbReference type="PROSITE" id="PS50011"/>
    </source>
</evidence>
<feature type="domain" description="Protein kinase" evidence="5">
    <location>
        <begin position="227"/>
        <end position="484"/>
    </location>
</feature>
<keyword evidence="6" id="KW-0418">Kinase</keyword>
<dbReference type="PANTHER" id="PTHR44329">
    <property type="entry name" value="SERINE/THREONINE-PROTEIN KINASE TNNI3K-RELATED"/>
    <property type="match status" value="1"/>
</dbReference>
<name>A0AAD6XXP8_9AGAR</name>
<dbReference type="SUPFAM" id="SSF56112">
    <property type="entry name" value="Protein kinase-like (PK-like)"/>
    <property type="match status" value="1"/>
</dbReference>
<dbReference type="Gene3D" id="1.10.510.10">
    <property type="entry name" value="Transferase(Phosphotransferase) domain 1"/>
    <property type="match status" value="1"/>
</dbReference>
<keyword evidence="3 4" id="KW-0067">ATP-binding</keyword>
<organism evidence="6 7">
    <name type="scientific">Mycena pura</name>
    <dbReference type="NCBI Taxonomy" id="153505"/>
    <lineage>
        <taxon>Eukaryota</taxon>
        <taxon>Fungi</taxon>
        <taxon>Dikarya</taxon>
        <taxon>Basidiomycota</taxon>
        <taxon>Agaricomycotina</taxon>
        <taxon>Agaricomycetes</taxon>
        <taxon>Agaricomycetidae</taxon>
        <taxon>Agaricales</taxon>
        <taxon>Marasmiineae</taxon>
        <taxon>Mycenaceae</taxon>
        <taxon>Mycena</taxon>
    </lineage>
</organism>
<dbReference type="InterPro" id="IPR001245">
    <property type="entry name" value="Ser-Thr/Tyr_kinase_cat_dom"/>
</dbReference>
<dbReference type="Gene3D" id="3.30.200.20">
    <property type="entry name" value="Phosphorylase Kinase, domain 1"/>
    <property type="match status" value="1"/>
</dbReference>
<reference evidence="6" key="1">
    <citation type="submission" date="2023-03" db="EMBL/GenBank/DDBJ databases">
        <title>Massive genome expansion in bonnet fungi (Mycena s.s.) driven by repeated elements and novel gene families across ecological guilds.</title>
        <authorList>
            <consortium name="Lawrence Berkeley National Laboratory"/>
            <person name="Harder C.B."/>
            <person name="Miyauchi S."/>
            <person name="Viragh M."/>
            <person name="Kuo A."/>
            <person name="Thoen E."/>
            <person name="Andreopoulos B."/>
            <person name="Lu D."/>
            <person name="Skrede I."/>
            <person name="Drula E."/>
            <person name="Henrissat B."/>
            <person name="Morin E."/>
            <person name="Kohler A."/>
            <person name="Barry K."/>
            <person name="LaButti K."/>
            <person name="Morin E."/>
            <person name="Salamov A."/>
            <person name="Lipzen A."/>
            <person name="Mereny Z."/>
            <person name="Hegedus B."/>
            <person name="Baldrian P."/>
            <person name="Stursova M."/>
            <person name="Weitz H."/>
            <person name="Taylor A."/>
            <person name="Grigoriev I.V."/>
            <person name="Nagy L.G."/>
            <person name="Martin F."/>
            <person name="Kauserud H."/>
        </authorList>
    </citation>
    <scope>NUCLEOTIDE SEQUENCE</scope>
    <source>
        <strain evidence="6">9144</strain>
    </source>
</reference>
<evidence type="ECO:0000256" key="1">
    <source>
        <dbReference type="ARBA" id="ARBA00022527"/>
    </source>
</evidence>
<comment type="caution">
    <text evidence="6">The sequence shown here is derived from an EMBL/GenBank/DDBJ whole genome shotgun (WGS) entry which is preliminary data.</text>
</comment>
<keyword evidence="1" id="KW-0723">Serine/threonine-protein kinase</keyword>
<dbReference type="CDD" id="cd21037">
    <property type="entry name" value="MLKL_NTD"/>
    <property type="match status" value="1"/>
</dbReference>